<dbReference type="GO" id="GO:0031146">
    <property type="term" value="P:SCF-dependent proteasomal ubiquitin-dependent protein catabolic process"/>
    <property type="evidence" value="ECO:0007669"/>
    <property type="project" value="TreeGrafter"/>
</dbReference>
<accession>A0A6C2YMA1</accession>
<dbReference type="Gene3D" id="3.80.10.10">
    <property type="entry name" value="Ribonuclease Inhibitor"/>
    <property type="match status" value="1"/>
</dbReference>
<evidence type="ECO:0000313" key="1">
    <source>
        <dbReference type="EMBL" id="VIP02487.1"/>
    </source>
</evidence>
<dbReference type="EMBL" id="LR586016">
    <property type="protein sequence ID" value="VIP02487.1"/>
    <property type="molecule type" value="Genomic_DNA"/>
</dbReference>
<sequence length="432" mass="48525">MQSQSESQPTSGKLFAQITRTPSFQPRLATARHLRGHDQPAVREWHAFGIDSVEWHHERITGLRITARGWISHHVRLLQDFPDLTTIRLRLVRPYVSELAKSRSFDRLTGIDIADNDLTADSVTTLAQAIPTESVRTLNLAGNRLTAPDIERLLADFGWTRLESLDLTGNDTSGIAVRNWRLPTTLRDLRLNRTQLQHLPTLPAGLFECSAAENPSLQVADESRFWASLADRAWQKLDLAGCDLGGQSADWLRLLPESKGVRHLRLSQNRLNADELVAFAQFGWFTACESLDLAGNPMGPFGFQAVREAIVPSRCRRLDLQRIELTDWALHAWIAASRAAPAAESLESLESLSLAWNPLSEKSLRAFCESGLAPNLRELDLSGITMSLPLIEALVRRSECARLERLILRDCPRLRETGIARLRNRFGENVQF</sequence>
<name>A0A6C2YMA1_9BACT</name>
<keyword evidence="2" id="KW-1185">Reference proteome</keyword>
<dbReference type="RefSeq" id="WP_162657659.1">
    <property type="nucleotide sequence ID" value="NZ_LR593887.1"/>
</dbReference>
<dbReference type="SUPFAM" id="SSF52047">
    <property type="entry name" value="RNI-like"/>
    <property type="match status" value="1"/>
</dbReference>
<dbReference type="AlphaFoldDB" id="A0A6C2YMA1"/>
<proteinExistence type="predicted"/>
<dbReference type="EMBL" id="LR593887">
    <property type="protein sequence ID" value="VTS01547.1"/>
    <property type="molecule type" value="Genomic_DNA"/>
</dbReference>
<dbReference type="PANTHER" id="PTHR13318">
    <property type="entry name" value="PARTNER OF PAIRED, ISOFORM B-RELATED"/>
    <property type="match status" value="1"/>
</dbReference>
<dbReference type="InterPro" id="IPR032675">
    <property type="entry name" value="LRR_dom_sf"/>
</dbReference>
<dbReference type="Proteomes" id="UP000464378">
    <property type="component" value="Chromosome"/>
</dbReference>
<organism evidence="1">
    <name type="scientific">Tuwongella immobilis</name>
    <dbReference type="NCBI Taxonomy" id="692036"/>
    <lineage>
        <taxon>Bacteria</taxon>
        <taxon>Pseudomonadati</taxon>
        <taxon>Planctomycetota</taxon>
        <taxon>Planctomycetia</taxon>
        <taxon>Gemmatales</taxon>
        <taxon>Gemmataceae</taxon>
        <taxon>Tuwongella</taxon>
    </lineage>
</organism>
<dbReference type="GO" id="GO:0019005">
    <property type="term" value="C:SCF ubiquitin ligase complex"/>
    <property type="evidence" value="ECO:0007669"/>
    <property type="project" value="TreeGrafter"/>
</dbReference>
<protein>
    <submittedName>
        <fullName evidence="1">: LRR_7: LRR_6</fullName>
    </submittedName>
</protein>
<dbReference type="KEGG" id="tim:GMBLW1_14730"/>
<evidence type="ECO:0000313" key="2">
    <source>
        <dbReference type="Proteomes" id="UP000464378"/>
    </source>
</evidence>
<gene>
    <name evidence="1" type="ORF">GMBLW1_14730</name>
</gene>
<dbReference type="InParanoid" id="A0A6C2YMA1"/>
<reference evidence="1" key="1">
    <citation type="submission" date="2019-04" db="EMBL/GenBank/DDBJ databases">
        <authorList>
            <consortium name="Science for Life Laboratories"/>
        </authorList>
    </citation>
    <scope>NUCLEOTIDE SEQUENCE</scope>
    <source>
        <strain evidence="1">MBLW1</strain>
    </source>
</reference>